<dbReference type="EMBL" id="FRDF01000006">
    <property type="protein sequence ID" value="SHN55290.1"/>
    <property type="molecule type" value="Genomic_DNA"/>
</dbReference>
<gene>
    <name evidence="1" type="ORF">SAMN02745193_01306</name>
</gene>
<accession>A0A1M7S9Z9</accession>
<keyword evidence="2" id="KW-1185">Reference proteome</keyword>
<reference evidence="2" key="1">
    <citation type="submission" date="2016-12" db="EMBL/GenBank/DDBJ databases">
        <authorList>
            <person name="Varghese N."/>
            <person name="Submissions S."/>
        </authorList>
    </citation>
    <scope>NUCLEOTIDE SEQUENCE [LARGE SCALE GENOMIC DNA]</scope>
    <source>
        <strain evidence="2">DSM 11032</strain>
    </source>
</reference>
<evidence type="ECO:0000313" key="1">
    <source>
        <dbReference type="EMBL" id="SHN55290.1"/>
    </source>
</evidence>
<organism evidence="1 2">
    <name type="scientific">Erythrobacter sanguineus</name>
    <dbReference type="NCBI Taxonomy" id="198312"/>
    <lineage>
        <taxon>Bacteria</taxon>
        <taxon>Pseudomonadati</taxon>
        <taxon>Pseudomonadota</taxon>
        <taxon>Alphaproteobacteria</taxon>
        <taxon>Sphingomonadales</taxon>
        <taxon>Erythrobacteraceae</taxon>
        <taxon>Erythrobacter/Porphyrobacter group</taxon>
        <taxon>Erythrobacter</taxon>
    </lineage>
</organism>
<dbReference type="AlphaFoldDB" id="A0A1M7S9Z9"/>
<dbReference type="RefSeq" id="WP_281247013.1">
    <property type="nucleotide sequence ID" value="NZ_FRDF01000006.1"/>
</dbReference>
<sequence length="41" mass="4844">MANAGQLLILLYRSRLHDLLPEEHDLLDQVLRVHDPVARRR</sequence>
<proteinExistence type="predicted"/>
<dbReference type="Proteomes" id="UP000184391">
    <property type="component" value="Unassembled WGS sequence"/>
</dbReference>
<name>A0A1M7S9Z9_9SPHN</name>
<evidence type="ECO:0000313" key="2">
    <source>
        <dbReference type="Proteomes" id="UP000184391"/>
    </source>
</evidence>
<protein>
    <submittedName>
        <fullName evidence="1">Uncharacterized protein</fullName>
    </submittedName>
</protein>
<dbReference type="STRING" id="198312.SAMN02745193_01306"/>